<protein>
    <submittedName>
        <fullName evidence="2">CoA transferase</fullName>
    </submittedName>
</protein>
<proteinExistence type="predicted"/>
<dbReference type="RefSeq" id="WP_245090263.1">
    <property type="nucleotide sequence ID" value="NZ_CP095053.1"/>
</dbReference>
<evidence type="ECO:0000313" key="3">
    <source>
        <dbReference type="Proteomes" id="UP000829925"/>
    </source>
</evidence>
<dbReference type="InterPro" id="IPR044855">
    <property type="entry name" value="CoA-Trfase_III_dom3_sf"/>
</dbReference>
<dbReference type="SUPFAM" id="SSF89796">
    <property type="entry name" value="CoA-transferase family III (CaiB/BaiF)"/>
    <property type="match status" value="2"/>
</dbReference>
<dbReference type="InterPro" id="IPR003673">
    <property type="entry name" value="CoA-Trfase_fam_III"/>
</dbReference>
<dbReference type="GO" id="GO:0008410">
    <property type="term" value="F:CoA-transferase activity"/>
    <property type="evidence" value="ECO:0007669"/>
    <property type="project" value="TreeGrafter"/>
</dbReference>
<dbReference type="Proteomes" id="UP000829925">
    <property type="component" value="Chromosome"/>
</dbReference>
<dbReference type="Pfam" id="PF02515">
    <property type="entry name" value="CoA_transf_3"/>
    <property type="match status" value="2"/>
</dbReference>
<sequence>MTRPLEGLLVVEFCQFLAGPSAGLRLADLGARVIKIERPGAGESGRQIAIKNLFVDGSSLVFHTINRNKESYAADLKNPEDLARVKLLLAQADIMTHNFRPGIMEKIGLDYDSVRALNPRIVYGVVTGYGSVGPWASKPGQDLLIQSLSGLAYLSGTQGDGPVPFGIAVADIICGSHFAQGLLAALLKRNKTKQSVLVEVSLLESVLDLQFELLTTHLNDGGQLPQRGAARGTAHAYLSAPYGVYQTQDGYLALAMGNLPQIDATLGCGILDKCPNADSWFAQRDEIAALLAAALREKPTQHWLSVLEPQGIWCGEVLNYQQATSSPGFQALGMRQLVELPDGQQLPTTRCPIRIDGQKLYSPKAAPRPGQHTEVINEEFKLTSPPSALSKEGELDSSSKIGEARAGQAKLEVSSPSLVEKELGGESPLKGLLVVDFSQFLSGPSASLRLADLGARVIKIERPETGDICRHLYTSNVIMNGESSVFHAINRNKESFAADLKNELDQEQVWALVRQADVVMHNYRPGVMERLGFDYASVKAQNPGVVYGEISGYGTEGPWRDKPGQDLLLQSASGLTWLSGNASSGPVPMGLSIVDMLAGAHLAQGLLACLVRRSISGPGTNSGGLVQVSMLESAFDFQFETITTFFNDGGVLPERTQHNNAHAYLGAPYGIYQTHNGYLALAMGSIPVLGKLLGCPELLNYPEPAQAFAQRDEIKDILARHLLTDTTEAWLAILEPADIWCANVLSWDKLLQHEGFRVLNMVQEVQMSDGYTYQTTRCPIRLDGELLRATKGSPKLGEDNAALLQEFMDLKTFRHDA</sequence>
<dbReference type="EMBL" id="CP095053">
    <property type="protein sequence ID" value="UOR03544.1"/>
    <property type="molecule type" value="Genomic_DNA"/>
</dbReference>
<dbReference type="PANTHER" id="PTHR48207:SF4">
    <property type="entry name" value="BLL6097 PROTEIN"/>
    <property type="match status" value="1"/>
</dbReference>
<dbReference type="Gene3D" id="3.40.50.10540">
    <property type="entry name" value="Crotonobetainyl-coa:carnitine coa-transferase, domain 1"/>
    <property type="match status" value="2"/>
</dbReference>
<evidence type="ECO:0000256" key="1">
    <source>
        <dbReference type="ARBA" id="ARBA00022679"/>
    </source>
</evidence>
<evidence type="ECO:0000313" key="2">
    <source>
        <dbReference type="EMBL" id="UOR03544.1"/>
    </source>
</evidence>
<dbReference type="InterPro" id="IPR023606">
    <property type="entry name" value="CoA-Trfase_III_dom_1_sf"/>
</dbReference>
<dbReference type="KEGG" id="haei:MUN82_11360"/>
<keyword evidence="1 2" id="KW-0808">Transferase</keyword>
<dbReference type="InterPro" id="IPR050483">
    <property type="entry name" value="CoA-transferase_III_domain"/>
</dbReference>
<name>A0A8T9SRA0_9BACT</name>
<gene>
    <name evidence="2" type="ORF">MUN82_11360</name>
</gene>
<dbReference type="Gene3D" id="3.30.1540.10">
    <property type="entry name" value="formyl-coa transferase, domain 3"/>
    <property type="match status" value="2"/>
</dbReference>
<dbReference type="PANTHER" id="PTHR48207">
    <property type="entry name" value="SUCCINATE--HYDROXYMETHYLGLUTARATE COA-TRANSFERASE"/>
    <property type="match status" value="1"/>
</dbReference>
<organism evidence="2 3">
    <name type="scientific">Hymenobacter aerilatus</name>
    <dbReference type="NCBI Taxonomy" id="2932251"/>
    <lineage>
        <taxon>Bacteria</taxon>
        <taxon>Pseudomonadati</taxon>
        <taxon>Bacteroidota</taxon>
        <taxon>Cytophagia</taxon>
        <taxon>Cytophagales</taxon>
        <taxon>Hymenobacteraceae</taxon>
        <taxon>Hymenobacter</taxon>
    </lineage>
</organism>
<reference evidence="2 3" key="1">
    <citation type="submission" date="2022-04" db="EMBL/GenBank/DDBJ databases">
        <title>Hymenobacter sp. isolated from the air.</title>
        <authorList>
            <person name="Won M."/>
            <person name="Lee C.-M."/>
            <person name="Woen H.-Y."/>
            <person name="Kwon S.-W."/>
        </authorList>
    </citation>
    <scope>NUCLEOTIDE SEQUENCE [LARGE SCALE GENOMIC DNA]</scope>
    <source>
        <strain evidence="3">5413 J-13</strain>
    </source>
</reference>
<accession>A0A8T9SRA0</accession>
<keyword evidence="3" id="KW-1185">Reference proteome</keyword>
<dbReference type="AlphaFoldDB" id="A0A8T9SRA0"/>